<name>A0A438HN24_VITVI</name>
<evidence type="ECO:0000313" key="3">
    <source>
        <dbReference type="Proteomes" id="UP000288805"/>
    </source>
</evidence>
<dbReference type="Proteomes" id="UP000288805">
    <property type="component" value="Unassembled WGS sequence"/>
</dbReference>
<dbReference type="InterPro" id="IPR052343">
    <property type="entry name" value="Retrotransposon-Effector_Assoc"/>
</dbReference>
<sequence length="289" mass="32404">MDKIKINGSWITEDGEIKEEVCRAFQVLFSTSVLIANEVINSILKSNGGVILCKLDIEKAHDHVEWLFLLTVMEKMGFGEKWLKWIKWCLSTTSFSLLVNGTPSGFFQISKGLRQGDPFSPYLFVIAMEVLNCLLKRAACDGFLSAYQVQGRGRKGVEVNLEKSELILMGRVEKVDDLACELGCKVGTFLLTWGCHWGLLLTPWQLGMVLRKGSAKGNGQRVRFWKDKWCGTSPLFDSFPSLFDLAAAKEAWVSDLWTVSASRERLGGVETLVSVGVSMVGSWMRWRTC</sequence>
<protein>
    <recommendedName>
        <fullName evidence="1">Reverse transcriptase domain-containing protein</fullName>
    </recommendedName>
</protein>
<gene>
    <name evidence="2" type="ORF">CK203_035302</name>
</gene>
<reference evidence="2 3" key="1">
    <citation type="journal article" date="2018" name="PLoS Genet.">
        <title>Population sequencing reveals clonal diversity and ancestral inbreeding in the grapevine cultivar Chardonnay.</title>
        <authorList>
            <person name="Roach M.J."/>
            <person name="Johnson D.L."/>
            <person name="Bohlmann J."/>
            <person name="van Vuuren H.J."/>
            <person name="Jones S.J."/>
            <person name="Pretorius I.S."/>
            <person name="Schmidt S.A."/>
            <person name="Borneman A.R."/>
        </authorList>
    </citation>
    <scope>NUCLEOTIDE SEQUENCE [LARGE SCALE GENOMIC DNA]</scope>
    <source>
        <strain evidence="3">cv. Chardonnay</strain>
        <tissue evidence="2">Leaf</tissue>
    </source>
</reference>
<dbReference type="PANTHER" id="PTHR46890:SF48">
    <property type="entry name" value="RNA-DIRECTED DNA POLYMERASE"/>
    <property type="match status" value="1"/>
</dbReference>
<organism evidence="2 3">
    <name type="scientific">Vitis vinifera</name>
    <name type="common">Grape</name>
    <dbReference type="NCBI Taxonomy" id="29760"/>
    <lineage>
        <taxon>Eukaryota</taxon>
        <taxon>Viridiplantae</taxon>
        <taxon>Streptophyta</taxon>
        <taxon>Embryophyta</taxon>
        <taxon>Tracheophyta</taxon>
        <taxon>Spermatophyta</taxon>
        <taxon>Magnoliopsida</taxon>
        <taxon>eudicotyledons</taxon>
        <taxon>Gunneridae</taxon>
        <taxon>Pentapetalae</taxon>
        <taxon>rosids</taxon>
        <taxon>Vitales</taxon>
        <taxon>Vitaceae</taxon>
        <taxon>Viteae</taxon>
        <taxon>Vitis</taxon>
    </lineage>
</organism>
<dbReference type="Pfam" id="PF00078">
    <property type="entry name" value="RVT_1"/>
    <property type="match status" value="1"/>
</dbReference>
<dbReference type="SUPFAM" id="SSF56672">
    <property type="entry name" value="DNA/RNA polymerases"/>
    <property type="match status" value="1"/>
</dbReference>
<dbReference type="EMBL" id="QGNW01000199">
    <property type="protein sequence ID" value="RVW85838.1"/>
    <property type="molecule type" value="Genomic_DNA"/>
</dbReference>
<dbReference type="AlphaFoldDB" id="A0A438HN24"/>
<dbReference type="InterPro" id="IPR000477">
    <property type="entry name" value="RT_dom"/>
</dbReference>
<comment type="caution">
    <text evidence="2">The sequence shown here is derived from an EMBL/GenBank/DDBJ whole genome shotgun (WGS) entry which is preliminary data.</text>
</comment>
<accession>A0A438HN24</accession>
<dbReference type="InterPro" id="IPR043502">
    <property type="entry name" value="DNA/RNA_pol_sf"/>
</dbReference>
<feature type="domain" description="Reverse transcriptase" evidence="1">
    <location>
        <begin position="37"/>
        <end position="143"/>
    </location>
</feature>
<evidence type="ECO:0000313" key="2">
    <source>
        <dbReference type="EMBL" id="RVW85838.1"/>
    </source>
</evidence>
<proteinExistence type="predicted"/>
<dbReference type="PANTHER" id="PTHR46890">
    <property type="entry name" value="NON-LTR RETROLELEMENT REVERSE TRANSCRIPTASE-LIKE PROTEIN-RELATED"/>
    <property type="match status" value="1"/>
</dbReference>
<evidence type="ECO:0000259" key="1">
    <source>
        <dbReference type="Pfam" id="PF00078"/>
    </source>
</evidence>